<evidence type="ECO:0000313" key="1">
    <source>
        <dbReference type="EMBL" id="CAG2225399.1"/>
    </source>
</evidence>
<dbReference type="AlphaFoldDB" id="A0A8S3T8I8"/>
<protein>
    <submittedName>
        <fullName evidence="1">Uncharacterized protein</fullName>
    </submittedName>
</protein>
<organism evidence="1 2">
    <name type="scientific">Mytilus edulis</name>
    <name type="common">Blue mussel</name>
    <dbReference type="NCBI Taxonomy" id="6550"/>
    <lineage>
        <taxon>Eukaryota</taxon>
        <taxon>Metazoa</taxon>
        <taxon>Spiralia</taxon>
        <taxon>Lophotrochozoa</taxon>
        <taxon>Mollusca</taxon>
        <taxon>Bivalvia</taxon>
        <taxon>Autobranchia</taxon>
        <taxon>Pteriomorphia</taxon>
        <taxon>Mytilida</taxon>
        <taxon>Mytiloidea</taxon>
        <taxon>Mytilidae</taxon>
        <taxon>Mytilinae</taxon>
        <taxon>Mytilus</taxon>
    </lineage>
</organism>
<proteinExistence type="predicted"/>
<dbReference type="PANTHER" id="PTHR33050:SF7">
    <property type="entry name" value="RIBONUCLEASE H"/>
    <property type="match status" value="1"/>
</dbReference>
<name>A0A8S3T8I8_MYTED</name>
<comment type="caution">
    <text evidence="1">The sequence shown here is derived from an EMBL/GenBank/DDBJ whole genome shotgun (WGS) entry which is preliminary data.</text>
</comment>
<sequence>MGGMKENLNDLTREILLWCINRNIWLTAAHLPGSENCEADYESRNSNDDTEWELDSEVYIKIEQYFGSPDIDLFASRLNYKVTPYCSYRPDPNAKLVDAFTFNWGTNFNYIFPPFSILGAVLRKIVQDQADAIVIAPLWPTQPWFPKILQLLVDCPRILPVKKSLVTLSFNKAKVHPLLNKLHLTAFKLSGDHLKVKVYQNQLSTLSCIHGETPQNNNIGVISKSGCVFVLKNMLIPCHQL</sequence>
<dbReference type="EMBL" id="CAJPWZ010001848">
    <property type="protein sequence ID" value="CAG2225399.1"/>
    <property type="molecule type" value="Genomic_DNA"/>
</dbReference>
<dbReference type="InterPro" id="IPR052055">
    <property type="entry name" value="Hepadnavirus_pol/RT"/>
</dbReference>
<accession>A0A8S3T8I8</accession>
<dbReference type="PANTHER" id="PTHR33050">
    <property type="entry name" value="REVERSE TRANSCRIPTASE DOMAIN-CONTAINING PROTEIN"/>
    <property type="match status" value="1"/>
</dbReference>
<keyword evidence="2" id="KW-1185">Reference proteome</keyword>
<dbReference type="Proteomes" id="UP000683360">
    <property type="component" value="Unassembled WGS sequence"/>
</dbReference>
<reference evidence="1" key="1">
    <citation type="submission" date="2021-03" db="EMBL/GenBank/DDBJ databases">
        <authorList>
            <person name="Bekaert M."/>
        </authorList>
    </citation>
    <scope>NUCLEOTIDE SEQUENCE</scope>
</reference>
<dbReference type="OrthoDB" id="6147543at2759"/>
<evidence type="ECO:0000313" key="2">
    <source>
        <dbReference type="Proteomes" id="UP000683360"/>
    </source>
</evidence>
<gene>
    <name evidence="1" type="ORF">MEDL_38526</name>
</gene>
<dbReference type="CDD" id="cd09275">
    <property type="entry name" value="RNase_HI_RT_DIRS1"/>
    <property type="match status" value="1"/>
</dbReference>